<name>X6P5X2_RETFI</name>
<gene>
    <name evidence="1" type="ORF">RFI_03500</name>
</gene>
<dbReference type="EMBL" id="ASPP01003273">
    <property type="protein sequence ID" value="ETO33601.1"/>
    <property type="molecule type" value="Genomic_DNA"/>
</dbReference>
<reference evidence="1 2" key="1">
    <citation type="journal article" date="2013" name="Curr. Biol.">
        <title>The Genome of the Foraminiferan Reticulomyxa filosa.</title>
        <authorList>
            <person name="Glockner G."/>
            <person name="Hulsmann N."/>
            <person name="Schleicher M."/>
            <person name="Noegel A.A."/>
            <person name="Eichinger L."/>
            <person name="Gallinger C."/>
            <person name="Pawlowski J."/>
            <person name="Sierra R."/>
            <person name="Euteneuer U."/>
            <person name="Pillet L."/>
            <person name="Moustafa A."/>
            <person name="Platzer M."/>
            <person name="Groth M."/>
            <person name="Szafranski K."/>
            <person name="Schliwa M."/>
        </authorList>
    </citation>
    <scope>NUCLEOTIDE SEQUENCE [LARGE SCALE GENOMIC DNA]</scope>
</reference>
<dbReference type="Proteomes" id="UP000023152">
    <property type="component" value="Unassembled WGS sequence"/>
</dbReference>
<protein>
    <recommendedName>
        <fullName evidence="3">Kelch motif family protein</fullName>
    </recommendedName>
</protein>
<dbReference type="InterPro" id="IPR015915">
    <property type="entry name" value="Kelch-typ_b-propeller"/>
</dbReference>
<proteinExistence type="predicted"/>
<dbReference type="InterPro" id="IPR006652">
    <property type="entry name" value="Kelch_1"/>
</dbReference>
<accession>X6P5X2</accession>
<dbReference type="OrthoDB" id="432528at2759"/>
<organism evidence="1 2">
    <name type="scientific">Reticulomyxa filosa</name>
    <dbReference type="NCBI Taxonomy" id="46433"/>
    <lineage>
        <taxon>Eukaryota</taxon>
        <taxon>Sar</taxon>
        <taxon>Rhizaria</taxon>
        <taxon>Retaria</taxon>
        <taxon>Foraminifera</taxon>
        <taxon>Monothalamids</taxon>
        <taxon>Reticulomyxidae</taxon>
        <taxon>Reticulomyxa</taxon>
    </lineage>
</organism>
<keyword evidence="2" id="KW-1185">Reference proteome</keyword>
<evidence type="ECO:0000313" key="1">
    <source>
        <dbReference type="EMBL" id="ETO33601.1"/>
    </source>
</evidence>
<dbReference type="AlphaFoldDB" id="X6P5X2"/>
<evidence type="ECO:0008006" key="3">
    <source>
        <dbReference type="Google" id="ProtNLM"/>
    </source>
</evidence>
<sequence>MVQIKNESKQEKINQLRNKQESEVLDFLNKEWTKKDNILQLFSYLERISWFDYLPDLPLELSMMQCIAIKDEILMCGGDGRNFCYSYHTTKREYRQICLYPWEIQLWGHTVVRCEGEDDKSKNPKVTLLSFGGSDRRRRHTFIMHYESVWSTDSVSTTAHTNEWIEVQDKIIIGASNGHNLTGARACVGGKHNNLLFVTHCPRNINVINLQTYEYIQTINSTLPIHTYWLCYHGFVKLSTTNFILISDVETIGITYDECDRTFHFQILPNITTSFSIFSNFAYLLLDNYILVFGGKCASSTITDAIHVYNVRHKQWRQLAQILPKALVDCYAIASHDQDFIHIIGGDNHKLKCQNSHYAIRCYYLILTKEKIKMIIDYWIRIISFNRLGWIKEFVTCVAEYV</sequence>
<dbReference type="InterPro" id="IPR011043">
    <property type="entry name" value="Gal_Oxase/kelch_b-propeller"/>
</dbReference>
<dbReference type="Gene3D" id="2.120.10.80">
    <property type="entry name" value="Kelch-type beta propeller"/>
    <property type="match status" value="2"/>
</dbReference>
<comment type="caution">
    <text evidence="1">The sequence shown here is derived from an EMBL/GenBank/DDBJ whole genome shotgun (WGS) entry which is preliminary data.</text>
</comment>
<dbReference type="SUPFAM" id="SSF50965">
    <property type="entry name" value="Galactose oxidase, central domain"/>
    <property type="match status" value="1"/>
</dbReference>
<dbReference type="Pfam" id="PF01344">
    <property type="entry name" value="Kelch_1"/>
    <property type="match status" value="1"/>
</dbReference>
<evidence type="ECO:0000313" key="2">
    <source>
        <dbReference type="Proteomes" id="UP000023152"/>
    </source>
</evidence>